<dbReference type="EMBL" id="CAVMBE010000022">
    <property type="protein sequence ID" value="CAK4004182.1"/>
    <property type="molecule type" value="Genomic_DNA"/>
</dbReference>
<dbReference type="GO" id="GO:0032259">
    <property type="term" value="P:methylation"/>
    <property type="evidence" value="ECO:0007669"/>
    <property type="project" value="UniProtKB-KW"/>
</dbReference>
<evidence type="ECO:0000313" key="3">
    <source>
        <dbReference type="Proteomes" id="UP001296104"/>
    </source>
</evidence>
<evidence type="ECO:0000256" key="1">
    <source>
        <dbReference type="SAM" id="MobiDB-lite"/>
    </source>
</evidence>
<dbReference type="InterPro" id="IPR029063">
    <property type="entry name" value="SAM-dependent_MTases_sf"/>
</dbReference>
<dbReference type="AlphaFoldDB" id="A0AAI8YYD2"/>
<dbReference type="Gene3D" id="3.40.50.150">
    <property type="entry name" value="Vaccinia Virus protein VP39"/>
    <property type="match status" value="1"/>
</dbReference>
<dbReference type="CDD" id="cd02440">
    <property type="entry name" value="AdoMet_MTases"/>
    <property type="match status" value="1"/>
</dbReference>
<proteinExistence type="predicted"/>
<feature type="compositionally biased region" description="Low complexity" evidence="1">
    <location>
        <begin position="9"/>
        <end position="25"/>
    </location>
</feature>
<sequence length="372" mass="41677">MHQSTHTGARTTSTAARSPSPTTAPAEPPAEPPVPEPAAASDYAPSLLAPFNENEDDADSAYGGSSAGTDTTSLLSSIARYREENGRTYHSYGTFEHWGPNDEKAQDQQDLSHHLWSLALKGNLFLAPVQNPKHVLDLGTGTGIWSIEVAEQFPDAQVRGIDLSPIQPSWVPPNCFFEIDDFNVEWIDENKFDLIHGRELLGTAPDWLSVYSSALKALRPGGWFEQHEPSLFFRSSVQELDESHPFPQWGKLMTEAGYKASARFDIGAELKGWMEQAGFINVTEYRMPWLIGGWSKDKHEREVGQWNQLRLDLGIADFCSRRFHNHMGQSPEEIEVFCAHLRAAFRDKSLYAYQWAHFVYGQRPPEDATTAA</sequence>
<name>A0AAI8YYD2_9PEZI</name>
<evidence type="ECO:0000313" key="2">
    <source>
        <dbReference type="EMBL" id="CAK4004182.1"/>
    </source>
</evidence>
<keyword evidence="3" id="KW-1185">Reference proteome</keyword>
<gene>
    <name evidence="2" type="ORF">LECACI_7A004257</name>
</gene>
<protein>
    <submittedName>
        <fullName evidence="2">S-adenosyl-L-methionine-dependent methyltransferase</fullName>
    </submittedName>
</protein>
<feature type="region of interest" description="Disordered" evidence="1">
    <location>
        <begin position="1"/>
        <end position="70"/>
    </location>
</feature>
<dbReference type="SUPFAM" id="SSF53335">
    <property type="entry name" value="S-adenosyl-L-methionine-dependent methyltransferases"/>
    <property type="match status" value="1"/>
</dbReference>
<dbReference type="PANTHER" id="PTHR43591:SF10">
    <property type="entry name" value="ABC TRANSMEMBRANE TYPE-1 DOMAIN-CONTAINING PROTEIN-RELATED"/>
    <property type="match status" value="1"/>
</dbReference>
<keyword evidence="2" id="KW-0489">Methyltransferase</keyword>
<reference evidence="2" key="1">
    <citation type="submission" date="2023-11" db="EMBL/GenBank/DDBJ databases">
        <authorList>
            <person name="Alioto T."/>
            <person name="Alioto T."/>
            <person name="Gomez Garrido J."/>
        </authorList>
    </citation>
    <scope>NUCLEOTIDE SEQUENCE</scope>
</reference>
<accession>A0AAI8YYD2</accession>
<dbReference type="Proteomes" id="UP001296104">
    <property type="component" value="Unassembled WGS sequence"/>
</dbReference>
<dbReference type="GO" id="GO:0008168">
    <property type="term" value="F:methyltransferase activity"/>
    <property type="evidence" value="ECO:0007669"/>
    <property type="project" value="UniProtKB-KW"/>
</dbReference>
<dbReference type="Pfam" id="PF13489">
    <property type="entry name" value="Methyltransf_23"/>
    <property type="match status" value="1"/>
</dbReference>
<comment type="caution">
    <text evidence="2">The sequence shown here is derived from an EMBL/GenBank/DDBJ whole genome shotgun (WGS) entry which is preliminary data.</text>
</comment>
<organism evidence="2 3">
    <name type="scientific">Lecanosticta acicola</name>
    <dbReference type="NCBI Taxonomy" id="111012"/>
    <lineage>
        <taxon>Eukaryota</taxon>
        <taxon>Fungi</taxon>
        <taxon>Dikarya</taxon>
        <taxon>Ascomycota</taxon>
        <taxon>Pezizomycotina</taxon>
        <taxon>Dothideomycetes</taxon>
        <taxon>Dothideomycetidae</taxon>
        <taxon>Mycosphaerellales</taxon>
        <taxon>Mycosphaerellaceae</taxon>
        <taxon>Lecanosticta</taxon>
    </lineage>
</organism>
<dbReference type="PANTHER" id="PTHR43591">
    <property type="entry name" value="METHYLTRANSFERASE"/>
    <property type="match status" value="1"/>
</dbReference>
<keyword evidence="2" id="KW-0808">Transferase</keyword>
<feature type="compositionally biased region" description="Pro residues" evidence="1">
    <location>
        <begin position="26"/>
        <end position="36"/>
    </location>
</feature>